<feature type="domain" description="Major facilitator superfamily (MFS) profile" evidence="8">
    <location>
        <begin position="19"/>
        <end position="398"/>
    </location>
</feature>
<dbReference type="PANTHER" id="PTHR23517">
    <property type="entry name" value="RESISTANCE PROTEIN MDTM, PUTATIVE-RELATED-RELATED"/>
    <property type="match status" value="1"/>
</dbReference>
<dbReference type="Proteomes" id="UP000466586">
    <property type="component" value="Unassembled WGS sequence"/>
</dbReference>
<evidence type="ECO:0000256" key="3">
    <source>
        <dbReference type="ARBA" id="ARBA00022475"/>
    </source>
</evidence>
<evidence type="ECO:0000259" key="8">
    <source>
        <dbReference type="PROSITE" id="PS50850"/>
    </source>
</evidence>
<feature type="transmembrane region" description="Helical" evidence="7">
    <location>
        <begin position="55"/>
        <end position="74"/>
    </location>
</feature>
<dbReference type="GO" id="GO:0005886">
    <property type="term" value="C:plasma membrane"/>
    <property type="evidence" value="ECO:0007669"/>
    <property type="project" value="UniProtKB-SubCell"/>
</dbReference>
<dbReference type="Gene3D" id="1.20.1250.20">
    <property type="entry name" value="MFS general substrate transporter like domains"/>
    <property type="match status" value="1"/>
</dbReference>
<feature type="transmembrane region" description="Helical" evidence="7">
    <location>
        <begin position="172"/>
        <end position="192"/>
    </location>
</feature>
<keyword evidence="6 7" id="KW-0472">Membrane</keyword>
<feature type="transmembrane region" description="Helical" evidence="7">
    <location>
        <begin position="94"/>
        <end position="119"/>
    </location>
</feature>
<keyword evidence="3" id="KW-1003">Cell membrane</keyword>
<feature type="transmembrane region" description="Helical" evidence="7">
    <location>
        <begin position="309"/>
        <end position="333"/>
    </location>
</feature>
<dbReference type="AlphaFoldDB" id="A0A7K1Y9Y5"/>
<keyword evidence="4 7" id="KW-0812">Transmembrane</keyword>
<feature type="transmembrane region" description="Helical" evidence="7">
    <location>
        <begin position="253"/>
        <end position="271"/>
    </location>
</feature>
<dbReference type="InterPro" id="IPR020846">
    <property type="entry name" value="MFS_dom"/>
</dbReference>
<reference evidence="9 10" key="1">
    <citation type="submission" date="2019-11" db="EMBL/GenBank/DDBJ databases">
        <title>Pedobacter sp. HMF7647 Genome sequencing and assembly.</title>
        <authorList>
            <person name="Kang H."/>
            <person name="Kim H."/>
            <person name="Joh K."/>
        </authorList>
    </citation>
    <scope>NUCLEOTIDE SEQUENCE [LARGE SCALE GENOMIC DNA]</scope>
    <source>
        <strain evidence="9 10">HMF7647</strain>
    </source>
</reference>
<evidence type="ECO:0000256" key="7">
    <source>
        <dbReference type="SAM" id="Phobius"/>
    </source>
</evidence>
<sequence>MFTSTIQLYKTAYTGLSKNSWYLSIVMLINRSGTMVIPFMTIYCTQQLHYTITQAGTIMALFGLGSIAGAFIGGKITDKLGFYQLQVGALMSGGIMFIVIGLLTHFIALCIGTFVLSICNESFRPANSTAIAHYSTPENQTRSYALNRLAINLGWSFGGALGGFLASFNYHLLFWVDGCTNIFAAFLLLWLLPYKSIVAEKKSKNTQDGTSPYRDRIYLAFIGLVILFASCFFQLFTMEPVFFKTQWGFNERLIGMLMALNGIIIAFFEMIIIHKIDGKKHPLFYIVMGTLISGGAYILLNLLPVLPVSGVIVVTMITIGEILCLPFMNSFWISRSNAQNRGAYAALYTMAWSTAQILAPTLGSQVIYLKGFGLLWTIMAVVCLLSGGGFYMLYKTVKVRA</sequence>
<feature type="transmembrane region" description="Helical" evidence="7">
    <location>
        <begin position="217"/>
        <end position="237"/>
    </location>
</feature>
<dbReference type="EMBL" id="WVHT01000004">
    <property type="protein sequence ID" value="MXV51230.1"/>
    <property type="molecule type" value="Genomic_DNA"/>
</dbReference>
<evidence type="ECO:0000256" key="4">
    <source>
        <dbReference type="ARBA" id="ARBA00022692"/>
    </source>
</evidence>
<dbReference type="PANTHER" id="PTHR23517:SF2">
    <property type="entry name" value="MULTIDRUG RESISTANCE PROTEIN MDTH"/>
    <property type="match status" value="1"/>
</dbReference>
<dbReference type="RefSeq" id="WP_160844414.1">
    <property type="nucleotide sequence ID" value="NZ_WVHT01000004.1"/>
</dbReference>
<keyword evidence="10" id="KW-1185">Reference proteome</keyword>
<protein>
    <submittedName>
        <fullName evidence="9">MFS transporter</fullName>
    </submittedName>
</protein>
<dbReference type="GO" id="GO:0022857">
    <property type="term" value="F:transmembrane transporter activity"/>
    <property type="evidence" value="ECO:0007669"/>
    <property type="project" value="InterPro"/>
</dbReference>
<evidence type="ECO:0000256" key="1">
    <source>
        <dbReference type="ARBA" id="ARBA00004651"/>
    </source>
</evidence>
<evidence type="ECO:0000313" key="9">
    <source>
        <dbReference type="EMBL" id="MXV51230.1"/>
    </source>
</evidence>
<keyword evidence="5 7" id="KW-1133">Transmembrane helix</keyword>
<evidence type="ECO:0000313" key="10">
    <source>
        <dbReference type="Proteomes" id="UP000466586"/>
    </source>
</evidence>
<dbReference type="PROSITE" id="PS50850">
    <property type="entry name" value="MFS"/>
    <property type="match status" value="1"/>
</dbReference>
<dbReference type="InterPro" id="IPR050171">
    <property type="entry name" value="MFS_Transporters"/>
</dbReference>
<accession>A0A7K1Y9Y5</accession>
<name>A0A7K1Y9Y5_9SPHI</name>
<gene>
    <name evidence="9" type="ORF">GS399_09640</name>
</gene>
<dbReference type="InterPro" id="IPR036259">
    <property type="entry name" value="MFS_trans_sf"/>
</dbReference>
<feature type="transmembrane region" description="Helical" evidence="7">
    <location>
        <begin position="20"/>
        <end position="43"/>
    </location>
</feature>
<feature type="transmembrane region" description="Helical" evidence="7">
    <location>
        <begin position="374"/>
        <end position="394"/>
    </location>
</feature>
<organism evidence="9 10">
    <name type="scientific">Hufsiella arboris</name>
    <dbReference type="NCBI Taxonomy" id="2695275"/>
    <lineage>
        <taxon>Bacteria</taxon>
        <taxon>Pseudomonadati</taxon>
        <taxon>Bacteroidota</taxon>
        <taxon>Sphingobacteriia</taxon>
        <taxon>Sphingobacteriales</taxon>
        <taxon>Sphingobacteriaceae</taxon>
        <taxon>Hufsiella</taxon>
    </lineage>
</organism>
<keyword evidence="2" id="KW-0813">Transport</keyword>
<comment type="subcellular location">
    <subcellularLocation>
        <location evidence="1">Cell membrane</location>
        <topology evidence="1">Multi-pass membrane protein</topology>
    </subcellularLocation>
</comment>
<comment type="caution">
    <text evidence="9">The sequence shown here is derived from an EMBL/GenBank/DDBJ whole genome shotgun (WGS) entry which is preliminary data.</text>
</comment>
<feature type="transmembrane region" description="Helical" evidence="7">
    <location>
        <begin position="345"/>
        <end position="368"/>
    </location>
</feature>
<dbReference type="InterPro" id="IPR011701">
    <property type="entry name" value="MFS"/>
</dbReference>
<dbReference type="SUPFAM" id="SSF103473">
    <property type="entry name" value="MFS general substrate transporter"/>
    <property type="match status" value="1"/>
</dbReference>
<evidence type="ECO:0000256" key="2">
    <source>
        <dbReference type="ARBA" id="ARBA00022448"/>
    </source>
</evidence>
<feature type="transmembrane region" description="Helical" evidence="7">
    <location>
        <begin position="283"/>
        <end position="303"/>
    </location>
</feature>
<dbReference type="Pfam" id="PF07690">
    <property type="entry name" value="MFS_1"/>
    <property type="match status" value="1"/>
</dbReference>
<proteinExistence type="predicted"/>
<evidence type="ECO:0000256" key="6">
    <source>
        <dbReference type="ARBA" id="ARBA00023136"/>
    </source>
</evidence>
<evidence type="ECO:0000256" key="5">
    <source>
        <dbReference type="ARBA" id="ARBA00022989"/>
    </source>
</evidence>